<organism evidence="3 4">
    <name type="scientific">Iocasia fonsfrigidae</name>
    <dbReference type="NCBI Taxonomy" id="2682810"/>
    <lineage>
        <taxon>Bacteria</taxon>
        <taxon>Bacillati</taxon>
        <taxon>Bacillota</taxon>
        <taxon>Clostridia</taxon>
        <taxon>Halanaerobiales</taxon>
        <taxon>Halanaerobiaceae</taxon>
        <taxon>Iocasia</taxon>
    </lineage>
</organism>
<name>A0A8A7KC95_9FIRM</name>
<keyword evidence="1" id="KW-0378">Hydrolase</keyword>
<sequence>MKMKVDIGIASLCKKGEEVCGDTTKIIEEKDSTTVILSDGLGSGIKASILSILSTQIASRMLEKNIRLEEVFTTIADTLPICKVRGIAYSTLSILKVKIDGSAHLIEYDNPSLMLIRDNDIVSIKKIKRNIAGKEVYESFFQLELNDLLFLISDGVINAGVGGLFELGLGRDRLLDNIFKRNLTEQAADKVAKKIIGLTEACYMGKAGDDSTALVIKSRRPRSAVVLTGPPQKKRYDSQLVAKFLDYTNAQKIVCGGATGNMVARELGFEIETSLDYIDPSVPPVADIEGIDLVTEGILTLNKTVDKIKQLSEDNFNDNKNEFDGIKDGASILSKSLLKADEITFLMGSAVNPAHEELMKSLQLKPRPVIIGKLVNLLRKHGKEVNIERY</sequence>
<protein>
    <submittedName>
        <fullName evidence="3">SpoIIE family protein phosphatase</fullName>
    </submittedName>
</protein>
<reference evidence="3" key="1">
    <citation type="submission" date="2019-12" db="EMBL/GenBank/DDBJ databases">
        <authorList>
            <person name="zhang j."/>
            <person name="sun C.M."/>
        </authorList>
    </citation>
    <scope>NUCLEOTIDE SEQUENCE</scope>
    <source>
        <strain evidence="3">NS-1</strain>
    </source>
</reference>
<evidence type="ECO:0000313" key="3">
    <source>
        <dbReference type="EMBL" id="QTL99071.1"/>
    </source>
</evidence>
<evidence type="ECO:0000313" key="4">
    <source>
        <dbReference type="Proteomes" id="UP000665020"/>
    </source>
</evidence>
<dbReference type="Pfam" id="PF07228">
    <property type="entry name" value="SpoIIE"/>
    <property type="match status" value="1"/>
</dbReference>
<dbReference type="InterPro" id="IPR001932">
    <property type="entry name" value="PPM-type_phosphatase-like_dom"/>
</dbReference>
<keyword evidence="4" id="KW-1185">Reference proteome</keyword>
<dbReference type="Gene3D" id="3.60.40.10">
    <property type="entry name" value="PPM-type phosphatase domain"/>
    <property type="match status" value="1"/>
</dbReference>
<dbReference type="SUPFAM" id="SSF81606">
    <property type="entry name" value="PP2C-like"/>
    <property type="match status" value="1"/>
</dbReference>
<accession>A0A8A7KC95</accession>
<feature type="domain" description="PPM-type phosphatase" evidence="2">
    <location>
        <begin position="31"/>
        <end position="217"/>
    </location>
</feature>
<dbReference type="GO" id="GO:0016791">
    <property type="term" value="F:phosphatase activity"/>
    <property type="evidence" value="ECO:0007669"/>
    <property type="project" value="TreeGrafter"/>
</dbReference>
<evidence type="ECO:0000256" key="1">
    <source>
        <dbReference type="ARBA" id="ARBA00022801"/>
    </source>
</evidence>
<dbReference type="PANTHER" id="PTHR43156">
    <property type="entry name" value="STAGE II SPORULATION PROTEIN E-RELATED"/>
    <property type="match status" value="1"/>
</dbReference>
<gene>
    <name evidence="3" type="ORF">GM661_14440</name>
</gene>
<proteinExistence type="predicted"/>
<dbReference type="EMBL" id="CP046640">
    <property type="protein sequence ID" value="QTL99071.1"/>
    <property type="molecule type" value="Genomic_DNA"/>
</dbReference>
<dbReference type="Proteomes" id="UP000665020">
    <property type="component" value="Chromosome"/>
</dbReference>
<dbReference type="KEGG" id="ifn:GM661_14440"/>
<evidence type="ECO:0000259" key="2">
    <source>
        <dbReference type="Pfam" id="PF07228"/>
    </source>
</evidence>
<dbReference type="InterPro" id="IPR052016">
    <property type="entry name" value="Bact_Sigma-Reg"/>
</dbReference>
<dbReference type="InterPro" id="IPR036457">
    <property type="entry name" value="PPM-type-like_dom_sf"/>
</dbReference>
<dbReference type="PANTHER" id="PTHR43156:SF2">
    <property type="entry name" value="STAGE II SPORULATION PROTEIN E"/>
    <property type="match status" value="1"/>
</dbReference>
<dbReference type="AlphaFoldDB" id="A0A8A7KC95"/>